<sequence length="536" mass="58368">MSDILNNEGEEDQALLDLTPYGYGPNDSISDLTEAAAITHHKVTINGKSIAYTARAGHLVTTTTYDSHPGAKLFYVAFTADDAAPSERPVTFFYNGGPGSSSVFLLLGSFGPRRIKTSMPEFTPPAPYTLEDNPDSLLDHSDLVFIDPVGTGYSTAVASHKNRDFWGVDQDAGCVKQFIKRFLTVYNRWNSPKYLFGESYGTPRTCVLTWLLHEDGVDLNGIVLQSSILDYGQAGNPIGVLPTYAADALFHGKVTVAPPPDTLEVFMEQVEAFAVGPYVNALNAFPNVAPDVLKQLSDMLGIPTEVLRYWQLNPSMGNGSAFLTSLLLDTGFAIGAYDGRVKGEDTGIAEYVAPNAGGNDPTMAAVGGVYTAMWNAYLNDELQYTSVSPFMDLNDKAFQYWDFSHVDPTGAQRGGQGSLYTAGDLAASMSVNPYLRVFSANGYYDAVTPFFQTLINFQNMPLGDAQLASNLTLRNYPSGHMVYLDNGSRTQMKADLAQFYGQASEHVAAIRAAIKPEQVAITGAVRYRRRFSRTPY</sequence>
<dbReference type="SUPFAM" id="SSF53474">
    <property type="entry name" value="alpha/beta-Hydrolases"/>
    <property type="match status" value="1"/>
</dbReference>
<dbReference type="InterPro" id="IPR029058">
    <property type="entry name" value="AB_hydrolase_fold"/>
</dbReference>
<dbReference type="Proteomes" id="UP000054870">
    <property type="component" value="Unassembled WGS sequence"/>
</dbReference>
<keyword evidence="5" id="KW-0325">Glycoprotein</keyword>
<dbReference type="RefSeq" id="WP_061128293.1">
    <property type="nucleotide sequence ID" value="NZ_FCOF02000065.1"/>
</dbReference>
<dbReference type="InterPro" id="IPR001563">
    <property type="entry name" value="Peptidase_S10"/>
</dbReference>
<dbReference type="PANTHER" id="PTHR11802">
    <property type="entry name" value="SERINE PROTEASE FAMILY S10 SERINE CARBOXYPEPTIDASE"/>
    <property type="match status" value="1"/>
</dbReference>
<dbReference type="AlphaFoldDB" id="A0A158DFV7"/>
<dbReference type="Pfam" id="PF00450">
    <property type="entry name" value="Peptidase_S10"/>
    <property type="match status" value="1"/>
</dbReference>
<dbReference type="Gene3D" id="3.40.50.1820">
    <property type="entry name" value="alpha/beta hydrolase"/>
    <property type="match status" value="1"/>
</dbReference>
<keyword evidence="2" id="KW-0645">Protease</keyword>
<organism evidence="6 7">
    <name type="scientific">Caballeronia catudaia</name>
    <dbReference type="NCBI Taxonomy" id="1777136"/>
    <lineage>
        <taxon>Bacteria</taxon>
        <taxon>Pseudomonadati</taxon>
        <taxon>Pseudomonadota</taxon>
        <taxon>Betaproteobacteria</taxon>
        <taxon>Burkholderiales</taxon>
        <taxon>Burkholderiaceae</taxon>
        <taxon>Caballeronia</taxon>
    </lineage>
</organism>
<evidence type="ECO:0000256" key="2">
    <source>
        <dbReference type="ARBA" id="ARBA00022670"/>
    </source>
</evidence>
<dbReference type="OrthoDB" id="9770107at2"/>
<reference evidence="6" key="1">
    <citation type="submission" date="2016-01" db="EMBL/GenBank/DDBJ databases">
        <authorList>
            <person name="Peeters C."/>
        </authorList>
    </citation>
    <scope>NUCLEOTIDE SEQUENCE [LARGE SCALE GENOMIC DNA]</scope>
    <source>
        <strain evidence="6">LMG 29318</strain>
    </source>
</reference>
<evidence type="ECO:0000256" key="4">
    <source>
        <dbReference type="ARBA" id="ARBA00022801"/>
    </source>
</evidence>
<proteinExistence type="predicted"/>
<name>A0A158DFV7_9BURK</name>
<keyword evidence="3" id="KW-0732">Signal</keyword>
<dbReference type="GO" id="GO:0006508">
    <property type="term" value="P:proteolysis"/>
    <property type="evidence" value="ECO:0007669"/>
    <property type="project" value="UniProtKB-KW"/>
</dbReference>
<evidence type="ECO:0000313" key="7">
    <source>
        <dbReference type="Proteomes" id="UP000054870"/>
    </source>
</evidence>
<evidence type="ECO:0000256" key="5">
    <source>
        <dbReference type="ARBA" id="ARBA00023180"/>
    </source>
</evidence>
<comment type="caution">
    <text evidence="6">The sequence shown here is derived from an EMBL/GenBank/DDBJ whole genome shotgun (WGS) entry which is preliminary data.</text>
</comment>
<evidence type="ECO:0000256" key="1">
    <source>
        <dbReference type="ARBA" id="ARBA00022645"/>
    </source>
</evidence>
<keyword evidence="4" id="KW-0378">Hydrolase</keyword>
<evidence type="ECO:0000313" key="6">
    <source>
        <dbReference type="EMBL" id="SAK93481.1"/>
    </source>
</evidence>
<keyword evidence="1 6" id="KW-0121">Carboxypeptidase</keyword>
<dbReference type="PANTHER" id="PTHR11802:SF3">
    <property type="entry name" value="RETINOID-INDUCIBLE SERINE CARBOXYPEPTIDASE"/>
    <property type="match status" value="1"/>
</dbReference>
<dbReference type="EMBL" id="FCOF02000065">
    <property type="protein sequence ID" value="SAK93481.1"/>
    <property type="molecule type" value="Genomic_DNA"/>
</dbReference>
<gene>
    <name evidence="6" type="ORF">AWB75_06681</name>
</gene>
<dbReference type="GO" id="GO:0004185">
    <property type="term" value="F:serine-type carboxypeptidase activity"/>
    <property type="evidence" value="ECO:0007669"/>
    <property type="project" value="InterPro"/>
</dbReference>
<accession>A0A158DFV7</accession>
<keyword evidence="7" id="KW-1185">Reference proteome</keyword>
<protein>
    <submittedName>
        <fullName evidence="6">Carboxypeptidase</fullName>
    </submittedName>
</protein>
<evidence type="ECO:0000256" key="3">
    <source>
        <dbReference type="ARBA" id="ARBA00022729"/>
    </source>
</evidence>